<sequence length="96" mass="11100">MENSSLNLGEEFAASLLKLIGTRVIFHSFILFMSKVPRRRKCRRCLLRVGQREFSCHLAICHVICGAKRSALPARPPNINLVCLQHWRDSKLLWKL</sequence>
<dbReference type="Proteomes" id="UP001054945">
    <property type="component" value="Unassembled WGS sequence"/>
</dbReference>
<keyword evidence="1" id="KW-1133">Transmembrane helix</keyword>
<comment type="caution">
    <text evidence="2">The sequence shown here is derived from an EMBL/GenBank/DDBJ whole genome shotgun (WGS) entry which is preliminary data.</text>
</comment>
<reference evidence="2 3" key="1">
    <citation type="submission" date="2021-06" db="EMBL/GenBank/DDBJ databases">
        <title>Caerostris extrusa draft genome.</title>
        <authorList>
            <person name="Kono N."/>
            <person name="Arakawa K."/>
        </authorList>
    </citation>
    <scope>NUCLEOTIDE SEQUENCE [LARGE SCALE GENOMIC DNA]</scope>
</reference>
<evidence type="ECO:0000313" key="3">
    <source>
        <dbReference type="Proteomes" id="UP001054945"/>
    </source>
</evidence>
<dbReference type="AlphaFoldDB" id="A0AAV4VSU5"/>
<protein>
    <submittedName>
        <fullName evidence="2">Uncharacterized protein</fullName>
    </submittedName>
</protein>
<evidence type="ECO:0000313" key="2">
    <source>
        <dbReference type="EMBL" id="GIY72679.1"/>
    </source>
</evidence>
<keyword evidence="1" id="KW-0812">Transmembrane</keyword>
<keyword evidence="1" id="KW-0472">Membrane</keyword>
<dbReference type="EMBL" id="BPLR01014979">
    <property type="protein sequence ID" value="GIY72679.1"/>
    <property type="molecule type" value="Genomic_DNA"/>
</dbReference>
<accession>A0AAV4VSU5</accession>
<feature type="transmembrane region" description="Helical" evidence="1">
    <location>
        <begin position="12"/>
        <end position="34"/>
    </location>
</feature>
<keyword evidence="3" id="KW-1185">Reference proteome</keyword>
<evidence type="ECO:0000256" key="1">
    <source>
        <dbReference type="SAM" id="Phobius"/>
    </source>
</evidence>
<organism evidence="2 3">
    <name type="scientific">Caerostris extrusa</name>
    <name type="common">Bark spider</name>
    <name type="synonym">Caerostris bankana</name>
    <dbReference type="NCBI Taxonomy" id="172846"/>
    <lineage>
        <taxon>Eukaryota</taxon>
        <taxon>Metazoa</taxon>
        <taxon>Ecdysozoa</taxon>
        <taxon>Arthropoda</taxon>
        <taxon>Chelicerata</taxon>
        <taxon>Arachnida</taxon>
        <taxon>Araneae</taxon>
        <taxon>Araneomorphae</taxon>
        <taxon>Entelegynae</taxon>
        <taxon>Araneoidea</taxon>
        <taxon>Araneidae</taxon>
        <taxon>Caerostris</taxon>
    </lineage>
</organism>
<proteinExistence type="predicted"/>
<gene>
    <name evidence="2" type="ORF">CEXT_583131</name>
</gene>
<name>A0AAV4VSU5_CAEEX</name>